<evidence type="ECO:0000256" key="8">
    <source>
        <dbReference type="ARBA" id="ARBA00047811"/>
    </source>
</evidence>
<keyword evidence="5" id="KW-0547">Nucleotide-binding</keyword>
<dbReference type="GO" id="GO:0005524">
    <property type="term" value="F:ATP binding"/>
    <property type="evidence" value="ECO:0007669"/>
    <property type="project" value="UniProtKB-KW"/>
</dbReference>
<keyword evidence="4" id="KW-0808">Transferase</keyword>
<gene>
    <name evidence="12" type="ORF">HK097_009299</name>
</gene>
<feature type="compositionally biased region" description="Low complexity" evidence="10">
    <location>
        <begin position="197"/>
        <end position="214"/>
    </location>
</feature>
<dbReference type="GO" id="GO:0007346">
    <property type="term" value="P:regulation of mitotic cell cycle"/>
    <property type="evidence" value="ECO:0007669"/>
    <property type="project" value="TreeGrafter"/>
</dbReference>
<evidence type="ECO:0000313" key="12">
    <source>
        <dbReference type="EMBL" id="KAJ3049741.1"/>
    </source>
</evidence>
<feature type="compositionally biased region" description="Polar residues" evidence="10">
    <location>
        <begin position="159"/>
        <end position="168"/>
    </location>
</feature>
<dbReference type="PROSITE" id="PS00108">
    <property type="entry name" value="PROTEIN_KINASE_ST"/>
    <property type="match status" value="1"/>
</dbReference>
<dbReference type="Pfam" id="PF00069">
    <property type="entry name" value="Pkinase"/>
    <property type="match status" value="1"/>
</dbReference>
<feature type="domain" description="Protein kinase" evidence="11">
    <location>
        <begin position="236"/>
        <end position="520"/>
    </location>
</feature>
<dbReference type="PROSITE" id="PS50011">
    <property type="entry name" value="PROTEIN_KINASE_DOM"/>
    <property type="match status" value="1"/>
</dbReference>
<keyword evidence="6" id="KW-0418">Kinase</keyword>
<keyword evidence="3" id="KW-0723">Serine/threonine-protein kinase</keyword>
<feature type="compositionally biased region" description="Acidic residues" evidence="10">
    <location>
        <begin position="42"/>
        <end position="51"/>
    </location>
</feature>
<feature type="compositionally biased region" description="Basic and acidic residues" evidence="10">
    <location>
        <begin position="130"/>
        <end position="158"/>
    </location>
</feature>
<dbReference type="AlphaFoldDB" id="A0AAD5SC71"/>
<dbReference type="InterPro" id="IPR045267">
    <property type="entry name" value="CDK11/PITSLRE_STKc"/>
</dbReference>
<evidence type="ECO:0000313" key="13">
    <source>
        <dbReference type="Proteomes" id="UP001212841"/>
    </source>
</evidence>
<organism evidence="12 13">
    <name type="scientific">Rhizophlyctis rosea</name>
    <dbReference type="NCBI Taxonomy" id="64517"/>
    <lineage>
        <taxon>Eukaryota</taxon>
        <taxon>Fungi</taxon>
        <taxon>Fungi incertae sedis</taxon>
        <taxon>Chytridiomycota</taxon>
        <taxon>Chytridiomycota incertae sedis</taxon>
        <taxon>Chytridiomycetes</taxon>
        <taxon>Rhizophlyctidales</taxon>
        <taxon>Rhizophlyctidaceae</taxon>
        <taxon>Rhizophlyctis</taxon>
    </lineage>
</organism>
<dbReference type="PANTHER" id="PTHR24056:SF107">
    <property type="entry name" value="CYCLIN-DEPENDENT KINASE 11A-RELATED"/>
    <property type="match status" value="1"/>
</dbReference>
<dbReference type="Proteomes" id="UP001212841">
    <property type="component" value="Unassembled WGS sequence"/>
</dbReference>
<comment type="caution">
    <text evidence="12">The sequence shown here is derived from an EMBL/GenBank/DDBJ whole genome shotgun (WGS) entry which is preliminary data.</text>
</comment>
<keyword evidence="7" id="KW-0067">ATP-binding</keyword>
<keyword evidence="13" id="KW-1185">Reference proteome</keyword>
<comment type="catalytic activity">
    <reaction evidence="8">
        <text>L-threonyl-[protein] + ATP = O-phospho-L-threonyl-[protein] + ADP + H(+)</text>
        <dbReference type="Rhea" id="RHEA:46608"/>
        <dbReference type="Rhea" id="RHEA-COMP:11060"/>
        <dbReference type="Rhea" id="RHEA-COMP:11605"/>
        <dbReference type="ChEBI" id="CHEBI:15378"/>
        <dbReference type="ChEBI" id="CHEBI:30013"/>
        <dbReference type="ChEBI" id="CHEBI:30616"/>
        <dbReference type="ChEBI" id="CHEBI:61977"/>
        <dbReference type="ChEBI" id="CHEBI:456216"/>
        <dbReference type="EC" id="2.7.11.22"/>
    </reaction>
</comment>
<dbReference type="Gene3D" id="3.30.200.20">
    <property type="entry name" value="Phosphorylase Kinase, domain 1"/>
    <property type="match status" value="1"/>
</dbReference>
<evidence type="ECO:0000256" key="10">
    <source>
        <dbReference type="SAM" id="MobiDB-lite"/>
    </source>
</evidence>
<dbReference type="EMBL" id="JADGJD010000601">
    <property type="protein sequence ID" value="KAJ3049741.1"/>
    <property type="molecule type" value="Genomic_DNA"/>
</dbReference>
<evidence type="ECO:0000256" key="2">
    <source>
        <dbReference type="ARBA" id="ARBA00012425"/>
    </source>
</evidence>
<sequence>MEAGRRKPSPSFRGPRTLAEIKRDKAQAQASEESATFNYDASDAEEGEIMDMDQRPQRGEIPIPESKPDPANVPTKKGKLKSKWESDEEANMETSTTSRKVAKRKSAPKKSLLIPLEHRGSSASPMIIDNDTHIAADPETHNLEPKRKRIKTESHDTPSAKTPTQFTSPPYVPSPLPPRRTVDSDGEPTTPRSYDGPSTPSRPSSRPTSRAVSPAPSPTPHLRGPPLTSCRSVDNYEKLNRIDEGAYGIVYRARDKQTGEIVALKKLKLENEKNGFPVTSLREIHTLLLAKHPNIVNVKEIAVSRSLNGIFIVMEYIEHDLKGLMENMPNPFLQSETKTLMLQLLSAVACLHQNWIVHRDLKTSNLLMNNRGMIKVADFGLARRFGDPLGNMTQLVVTLWYRSPELLLGAKEYTTAIDMWSIGCIFGELVNKEPLLDGKGEIDQLKKIFQLLGTPNEKIWPGCSKLPAMKTFNFASQPNSHLRKRFPYLDKHGFDLMEKLLTLDPAQRITAEEALRHPYFTEPPLPKDPSLFPTWPAKSAGEKKKQYASPSAPKAAHGGGEAEEDVGGGGGLFGMQSVEVSGSTGFRLRI</sequence>
<dbReference type="SUPFAM" id="SSF56112">
    <property type="entry name" value="Protein kinase-like (PK-like)"/>
    <property type="match status" value="1"/>
</dbReference>
<dbReference type="PANTHER" id="PTHR24056">
    <property type="entry name" value="CELL DIVISION PROTEIN KINASE"/>
    <property type="match status" value="1"/>
</dbReference>
<dbReference type="InterPro" id="IPR008271">
    <property type="entry name" value="Ser/Thr_kinase_AS"/>
</dbReference>
<evidence type="ECO:0000256" key="4">
    <source>
        <dbReference type="ARBA" id="ARBA00022679"/>
    </source>
</evidence>
<protein>
    <recommendedName>
        <fullName evidence="2">cyclin-dependent kinase</fullName>
        <ecNumber evidence="2">2.7.11.22</ecNumber>
    </recommendedName>
</protein>
<evidence type="ECO:0000256" key="6">
    <source>
        <dbReference type="ARBA" id="ARBA00022777"/>
    </source>
</evidence>
<feature type="compositionally biased region" description="Polar residues" evidence="10">
    <location>
        <begin position="28"/>
        <end position="39"/>
    </location>
</feature>
<dbReference type="CDD" id="cd07843">
    <property type="entry name" value="STKc_CDC2L1"/>
    <property type="match status" value="1"/>
</dbReference>
<feature type="region of interest" description="Disordered" evidence="10">
    <location>
        <begin position="520"/>
        <end position="574"/>
    </location>
</feature>
<dbReference type="FunFam" id="1.10.510.10:FF:000211">
    <property type="entry name" value="Cyclin-dependent kinase G-2"/>
    <property type="match status" value="1"/>
</dbReference>
<dbReference type="EC" id="2.7.11.22" evidence="2"/>
<accession>A0AAD5SC71</accession>
<dbReference type="GO" id="GO:0004693">
    <property type="term" value="F:cyclin-dependent protein serine/threonine kinase activity"/>
    <property type="evidence" value="ECO:0007669"/>
    <property type="project" value="UniProtKB-EC"/>
</dbReference>
<evidence type="ECO:0000259" key="11">
    <source>
        <dbReference type="PROSITE" id="PS50011"/>
    </source>
</evidence>
<comment type="catalytic activity">
    <reaction evidence="9">
        <text>L-seryl-[protein] + ATP = O-phospho-L-seryl-[protein] + ADP + H(+)</text>
        <dbReference type="Rhea" id="RHEA:17989"/>
        <dbReference type="Rhea" id="RHEA-COMP:9863"/>
        <dbReference type="Rhea" id="RHEA-COMP:11604"/>
        <dbReference type="ChEBI" id="CHEBI:15378"/>
        <dbReference type="ChEBI" id="CHEBI:29999"/>
        <dbReference type="ChEBI" id="CHEBI:30616"/>
        <dbReference type="ChEBI" id="CHEBI:83421"/>
        <dbReference type="ChEBI" id="CHEBI:456216"/>
        <dbReference type="EC" id="2.7.11.22"/>
    </reaction>
</comment>
<evidence type="ECO:0000256" key="9">
    <source>
        <dbReference type="ARBA" id="ARBA00048367"/>
    </source>
</evidence>
<dbReference type="GO" id="GO:0005634">
    <property type="term" value="C:nucleus"/>
    <property type="evidence" value="ECO:0007669"/>
    <property type="project" value="TreeGrafter"/>
</dbReference>
<evidence type="ECO:0000256" key="1">
    <source>
        <dbReference type="ARBA" id="ARBA00006485"/>
    </source>
</evidence>
<comment type="similarity">
    <text evidence="1">Belongs to the protein kinase superfamily. CMGC Ser/Thr protein kinase family. CDC2/CDKX subfamily.</text>
</comment>
<evidence type="ECO:0000256" key="7">
    <source>
        <dbReference type="ARBA" id="ARBA00022840"/>
    </source>
</evidence>
<dbReference type="FunFam" id="3.30.200.20:FF:000054">
    <property type="entry name" value="Cyclin-dependent kinase 11B"/>
    <property type="match status" value="1"/>
</dbReference>
<reference evidence="12" key="1">
    <citation type="submission" date="2020-05" db="EMBL/GenBank/DDBJ databases">
        <title>Phylogenomic resolution of chytrid fungi.</title>
        <authorList>
            <person name="Stajich J.E."/>
            <person name="Amses K."/>
            <person name="Simmons R."/>
            <person name="Seto K."/>
            <person name="Myers J."/>
            <person name="Bonds A."/>
            <person name="Quandt C.A."/>
            <person name="Barry K."/>
            <person name="Liu P."/>
            <person name="Grigoriev I."/>
            <person name="Longcore J.E."/>
            <person name="James T.Y."/>
        </authorList>
    </citation>
    <scope>NUCLEOTIDE SEQUENCE</scope>
    <source>
        <strain evidence="12">JEL0318</strain>
    </source>
</reference>
<evidence type="ECO:0000256" key="3">
    <source>
        <dbReference type="ARBA" id="ARBA00022527"/>
    </source>
</evidence>
<evidence type="ECO:0000256" key="5">
    <source>
        <dbReference type="ARBA" id="ARBA00022741"/>
    </source>
</evidence>
<dbReference type="InterPro" id="IPR000719">
    <property type="entry name" value="Prot_kinase_dom"/>
</dbReference>
<feature type="region of interest" description="Disordered" evidence="10">
    <location>
        <begin position="1"/>
        <end position="230"/>
    </location>
</feature>
<name>A0AAD5SC71_9FUNG</name>
<dbReference type="InterPro" id="IPR011009">
    <property type="entry name" value="Kinase-like_dom_sf"/>
</dbReference>
<dbReference type="InterPro" id="IPR050108">
    <property type="entry name" value="CDK"/>
</dbReference>
<proteinExistence type="inferred from homology"/>
<dbReference type="SMART" id="SM00220">
    <property type="entry name" value="S_TKc"/>
    <property type="match status" value="1"/>
</dbReference>
<dbReference type="Gene3D" id="1.10.510.10">
    <property type="entry name" value="Transferase(Phosphotransferase) domain 1"/>
    <property type="match status" value="1"/>
</dbReference>